<evidence type="ECO:0000313" key="2">
    <source>
        <dbReference type="Proteomes" id="UP000530060"/>
    </source>
</evidence>
<evidence type="ECO:0000313" key="1">
    <source>
        <dbReference type="EMBL" id="CAD0000719.1"/>
    </source>
</evidence>
<keyword evidence="2" id="KW-1185">Reference proteome</keyword>
<dbReference type="Proteomes" id="UP000530060">
    <property type="component" value="Unassembled WGS sequence"/>
</dbReference>
<name>A0A6V6YMY0_9FLAO</name>
<comment type="caution">
    <text evidence="1">The sequence shown here is derived from an EMBL/GenBank/DDBJ whole genome shotgun (WGS) entry which is preliminary data.</text>
</comment>
<dbReference type="EMBL" id="CAIJDP010000046">
    <property type="protein sequence ID" value="CAD0000719.1"/>
    <property type="molecule type" value="Genomic_DNA"/>
</dbReference>
<reference evidence="1 2" key="1">
    <citation type="submission" date="2020-06" db="EMBL/GenBank/DDBJ databases">
        <authorList>
            <person name="Criscuolo A."/>
        </authorList>
    </citation>
    <scope>NUCLEOTIDE SEQUENCE [LARGE SCALE GENOMIC DNA]</scope>
    <source>
        <strain evidence="2">CIP 111411</strain>
    </source>
</reference>
<proteinExistence type="predicted"/>
<accession>A0A6V6YMY0</accession>
<sequence>MKISECENLLSVKMTLKNQIRILYYPELMGMCFKKYHEIVIENSMRFFNYKKKNNCC</sequence>
<gene>
    <name evidence="1" type="ORF">FLAT13_00162</name>
</gene>
<organism evidence="1 2">
    <name type="scientific">Flavobacterium salmonis</name>
    <dbReference type="NCBI Taxonomy" id="2654844"/>
    <lineage>
        <taxon>Bacteria</taxon>
        <taxon>Pseudomonadati</taxon>
        <taxon>Bacteroidota</taxon>
        <taxon>Flavobacteriia</taxon>
        <taxon>Flavobacteriales</taxon>
        <taxon>Flavobacteriaceae</taxon>
        <taxon>Flavobacterium</taxon>
    </lineage>
</organism>
<protein>
    <submittedName>
        <fullName evidence="1">Uncharacterized protein</fullName>
    </submittedName>
</protein>
<dbReference type="AlphaFoldDB" id="A0A6V6YMY0"/>